<evidence type="ECO:0000313" key="4">
    <source>
        <dbReference type="Proteomes" id="UP000054196"/>
    </source>
</evidence>
<dbReference type="RefSeq" id="XP_007388651.1">
    <property type="nucleotide sequence ID" value="XM_007388589.1"/>
</dbReference>
<organism evidence="3 4">
    <name type="scientific">Punctularia strigosozonata (strain HHB-11173)</name>
    <name type="common">White-rot fungus</name>
    <dbReference type="NCBI Taxonomy" id="741275"/>
    <lineage>
        <taxon>Eukaryota</taxon>
        <taxon>Fungi</taxon>
        <taxon>Dikarya</taxon>
        <taxon>Basidiomycota</taxon>
        <taxon>Agaricomycotina</taxon>
        <taxon>Agaricomycetes</taxon>
        <taxon>Corticiales</taxon>
        <taxon>Punctulariaceae</taxon>
        <taxon>Punctularia</taxon>
    </lineage>
</organism>
<dbReference type="GO" id="GO:0016798">
    <property type="term" value="F:hydrolase activity, acting on glycosyl bonds"/>
    <property type="evidence" value="ECO:0007669"/>
    <property type="project" value="UniProtKB-KW"/>
</dbReference>
<dbReference type="PANTHER" id="PTHR41814">
    <property type="entry name" value="EXPRESSED PROTEIN"/>
    <property type="match status" value="1"/>
</dbReference>
<dbReference type="Pfam" id="PF07470">
    <property type="entry name" value="Glyco_hydro_88"/>
    <property type="match status" value="1"/>
</dbReference>
<gene>
    <name evidence="3" type="ORF">PUNSTDRAFT_76861</name>
</gene>
<dbReference type="InterPro" id="IPR010905">
    <property type="entry name" value="Glyco_hydro_88"/>
</dbReference>
<protein>
    <submittedName>
        <fullName evidence="3">Six-hairpin glycosidase</fullName>
    </submittedName>
</protein>
<dbReference type="KEGG" id="psq:PUNSTDRAFT_76861"/>
<dbReference type="GO" id="GO:0005975">
    <property type="term" value="P:carbohydrate metabolic process"/>
    <property type="evidence" value="ECO:0007669"/>
    <property type="project" value="InterPro"/>
</dbReference>
<dbReference type="Gene3D" id="1.50.10.10">
    <property type="match status" value="1"/>
</dbReference>
<keyword evidence="4" id="KW-1185">Reference proteome</keyword>
<dbReference type="HOGENOM" id="CLU_037534_0_0_1"/>
<reference evidence="4" key="1">
    <citation type="journal article" date="2012" name="Science">
        <title>The Paleozoic origin of enzymatic lignin decomposition reconstructed from 31 fungal genomes.</title>
        <authorList>
            <person name="Floudas D."/>
            <person name="Binder M."/>
            <person name="Riley R."/>
            <person name="Barry K."/>
            <person name="Blanchette R.A."/>
            <person name="Henrissat B."/>
            <person name="Martinez A.T."/>
            <person name="Otillar R."/>
            <person name="Spatafora J.W."/>
            <person name="Yadav J.S."/>
            <person name="Aerts A."/>
            <person name="Benoit I."/>
            <person name="Boyd A."/>
            <person name="Carlson A."/>
            <person name="Copeland A."/>
            <person name="Coutinho P.M."/>
            <person name="de Vries R.P."/>
            <person name="Ferreira P."/>
            <person name="Findley K."/>
            <person name="Foster B."/>
            <person name="Gaskell J."/>
            <person name="Glotzer D."/>
            <person name="Gorecki P."/>
            <person name="Heitman J."/>
            <person name="Hesse C."/>
            <person name="Hori C."/>
            <person name="Igarashi K."/>
            <person name="Jurgens J.A."/>
            <person name="Kallen N."/>
            <person name="Kersten P."/>
            <person name="Kohler A."/>
            <person name="Kuees U."/>
            <person name="Kumar T.K.A."/>
            <person name="Kuo A."/>
            <person name="LaButti K."/>
            <person name="Larrondo L.F."/>
            <person name="Lindquist E."/>
            <person name="Ling A."/>
            <person name="Lombard V."/>
            <person name="Lucas S."/>
            <person name="Lundell T."/>
            <person name="Martin R."/>
            <person name="McLaughlin D.J."/>
            <person name="Morgenstern I."/>
            <person name="Morin E."/>
            <person name="Murat C."/>
            <person name="Nagy L.G."/>
            <person name="Nolan M."/>
            <person name="Ohm R.A."/>
            <person name="Patyshakuliyeva A."/>
            <person name="Rokas A."/>
            <person name="Ruiz-Duenas F.J."/>
            <person name="Sabat G."/>
            <person name="Salamov A."/>
            <person name="Samejima M."/>
            <person name="Schmutz J."/>
            <person name="Slot J.C."/>
            <person name="St John F."/>
            <person name="Stenlid J."/>
            <person name="Sun H."/>
            <person name="Sun S."/>
            <person name="Syed K."/>
            <person name="Tsang A."/>
            <person name="Wiebenga A."/>
            <person name="Young D."/>
            <person name="Pisabarro A."/>
            <person name="Eastwood D.C."/>
            <person name="Martin F."/>
            <person name="Cullen D."/>
            <person name="Grigoriev I.V."/>
            <person name="Hibbett D.S."/>
        </authorList>
    </citation>
    <scope>NUCLEOTIDE SEQUENCE [LARGE SCALE GENOMIC DNA]</scope>
    <source>
        <strain evidence="4">HHB-11173 SS5</strain>
    </source>
</reference>
<feature type="signal peptide" evidence="2">
    <location>
        <begin position="1"/>
        <end position="24"/>
    </location>
</feature>
<evidence type="ECO:0000313" key="3">
    <source>
        <dbReference type="EMBL" id="EIN04180.1"/>
    </source>
</evidence>
<keyword evidence="2" id="KW-0732">Signal</keyword>
<proteinExistence type="predicted"/>
<dbReference type="eggNOG" id="ENOG502RZ5C">
    <property type="taxonomic scope" value="Eukaryota"/>
</dbReference>
<evidence type="ECO:0000256" key="2">
    <source>
        <dbReference type="SAM" id="SignalP"/>
    </source>
</evidence>
<name>R7S1C6_PUNST</name>
<accession>R7S1C6</accession>
<dbReference type="Proteomes" id="UP000054196">
    <property type="component" value="Unassembled WGS sequence"/>
</dbReference>
<dbReference type="EMBL" id="JH687556">
    <property type="protein sequence ID" value="EIN04180.1"/>
    <property type="molecule type" value="Genomic_DNA"/>
</dbReference>
<keyword evidence="1" id="KW-0378">Hydrolase</keyword>
<evidence type="ECO:0000256" key="1">
    <source>
        <dbReference type="ARBA" id="ARBA00022801"/>
    </source>
</evidence>
<dbReference type="InterPro" id="IPR008928">
    <property type="entry name" value="6-hairpin_glycosidase_sf"/>
</dbReference>
<dbReference type="AlphaFoldDB" id="R7S1C6"/>
<dbReference type="GeneID" id="18885679"/>
<keyword evidence="3" id="KW-0326">Glycosidase</keyword>
<dbReference type="SUPFAM" id="SSF48208">
    <property type="entry name" value="Six-hairpin glycosidases"/>
    <property type="match status" value="1"/>
</dbReference>
<dbReference type="InterPro" id="IPR012341">
    <property type="entry name" value="6hp_glycosidase-like_sf"/>
</dbReference>
<sequence>MFIQRAPLRVLALLVISLGARVSAQNLTDDQISLVKARLAQGATHSWELGTRAQALVELDTPTFSVYNASVPPPRTAPSSLNETLAIAQSIVANRSASNHNATGPQPLIQDGAAADPASNIFEVVLANWTGLSDHDYAGAAKDQVDFLFDKVPKTSDGAISHRADQLQLWSDFVYMVPPTLAYYGVITGNQSMVQFAYNQVKLYRNYLIDTHANNLWKHVLMGSFNDTGHWSTGNGWAAAGMLRVAATIQNSPFSSALKNQHKDLLNWAHEIHGGMYRHLDTNTSLFHNYADNPSTFLDASSTAILAASVYRLANMGGPRTHIPQAELSRKALSSTNSSGAFVHFDAQGWLTPVVNPDSYGSEGSKSPEGQAFVLQMHAAWQDWVALGEKGAFTCASL</sequence>
<dbReference type="OrthoDB" id="4138492at2759"/>
<feature type="chain" id="PRO_5004455254" evidence="2">
    <location>
        <begin position="25"/>
        <end position="398"/>
    </location>
</feature>
<dbReference type="OMA" id="SAWRDWV"/>
<dbReference type="PANTHER" id="PTHR41814:SF1">
    <property type="entry name" value="CELLULASE"/>
    <property type="match status" value="1"/>
</dbReference>